<sequence length="976" mass="110192">MPPIPHRVWVRNHPGSSVQDIQNEPDWSSGHEHRVGFVNGQSRVPGLTHSGDEIEDSDPHDEQVKEGKLVDSRDSIKAQEDFHLRRPNVHSVGWRYVLNAKETWIKNVENWPANIERKKKEEAAEGKKNQEVKTQNSDSGKANESQEKRVEFSKSMSGNGRMFSPNNWIPRSSNLIRLTGKYPLNGEPKLTPLFEAGLITPNEFHYVRNHGPVPHLLWEFHKLEIRGLEASQQLQLSMDELVERFDSINIPVALACDGNRRKELNMIKGSKGFNWGSGAVLCAYWKGARLRDVLLAAGIPEMVNPGRRLWVNFEGADEPSEGKYTTCIPFDYAMDPTSDVILAYEMNDVPLPPDHGHPIRVIIPGYENDSHYHIWDNRVLPAFITEKDGEFAYAGFMHPSTACNEQNLQSVIVKSAQGETISLDQATKGRTYRIEGYAYDGGGHEVQRVEVSLDDGDTWLYCIRKFPDAPIRHGNKFWTWLHWHLDVEIAHLVRCKSIIVRCFKVFKNTQPREPSWNTMGMMNNCWYVVKPEIAGEGEGIAKILFRHPVEPGTKEEGWMKLSESEKINEAKEAAGAPKKQFTREVIEKHNTDNDCWIVVGGKVYDATSVLDWHPGGKAAITGHGGKVWQATTDEFNSIHDGYAQKKLKECILGIVTDKAAKFIKKNAEKEAQEAAKSGSRSSDVALQKHRWVPVKLSKRTELSKDTRRYTFSLPKSSKLGLETCQHIQFGFHFKGQMLIRSYTPTRPVMPKEEDGTLDLVVKTYFPDERQPGGAMSNILDCIPIGEEIEIRGPTGEISYHGNGKFIIEGKERNFSKVSLMLGGSGITGYALIARILGENEDKTQLRVIDANRSENDVLLQDQMEKFSTQHPEQFKICHVLSHPSDDWKGVKGHVNESVIKGNTFAPDDSRESVVFLCGPPAMIQKIGATKKKRTAFGSRWRNWYCCSLPNVIEIRLGLGCLSNRPINVTARDRNPL</sequence>
<evidence type="ECO:0000256" key="8">
    <source>
        <dbReference type="ARBA" id="ARBA00015499"/>
    </source>
</evidence>
<dbReference type="GO" id="GO:0006790">
    <property type="term" value="P:sulfur compound metabolic process"/>
    <property type="evidence" value="ECO:0007669"/>
    <property type="project" value="TreeGrafter"/>
</dbReference>
<dbReference type="SUPFAM" id="SSF55856">
    <property type="entry name" value="Cytochrome b5-like heme/steroid binding domain"/>
    <property type="match status" value="1"/>
</dbReference>
<dbReference type="InterPro" id="IPR039261">
    <property type="entry name" value="FNR_nucleotide-bd"/>
</dbReference>
<gene>
    <name evidence="19" type="ORF">IFR04_002253</name>
</gene>
<dbReference type="SUPFAM" id="SSF63380">
    <property type="entry name" value="Riboflavin synthase domain-like"/>
    <property type="match status" value="1"/>
</dbReference>
<dbReference type="Gene3D" id="2.60.40.650">
    <property type="match status" value="1"/>
</dbReference>
<comment type="cofactor">
    <cofactor evidence="2">
        <name>heme</name>
        <dbReference type="ChEBI" id="CHEBI:30413"/>
    </cofactor>
</comment>
<dbReference type="PRINTS" id="PR00406">
    <property type="entry name" value="CYTB5RDTASE"/>
</dbReference>
<dbReference type="GO" id="GO:0030151">
    <property type="term" value="F:molybdenum ion binding"/>
    <property type="evidence" value="ECO:0007669"/>
    <property type="project" value="InterPro"/>
</dbReference>
<dbReference type="InterPro" id="IPR001433">
    <property type="entry name" value="OxRdtase_FAD/NAD-bd"/>
</dbReference>
<dbReference type="CDD" id="cd06183">
    <property type="entry name" value="cyt_b5_reduct_like"/>
    <property type="match status" value="1"/>
</dbReference>
<feature type="compositionally biased region" description="Polar residues" evidence="16">
    <location>
        <begin position="132"/>
        <end position="143"/>
    </location>
</feature>
<dbReference type="GO" id="GO:0050464">
    <property type="term" value="F:nitrate reductase (NADPH) activity"/>
    <property type="evidence" value="ECO:0007669"/>
    <property type="project" value="UniProtKB-EC"/>
</dbReference>
<dbReference type="Proteomes" id="UP000664132">
    <property type="component" value="Unassembled WGS sequence"/>
</dbReference>
<evidence type="ECO:0000256" key="11">
    <source>
        <dbReference type="ARBA" id="ARBA00022723"/>
    </source>
</evidence>
<comment type="caution">
    <text evidence="19">The sequence shown here is derived from an EMBL/GenBank/DDBJ whole genome shotgun (WGS) entry which is preliminary data.</text>
</comment>
<evidence type="ECO:0000313" key="19">
    <source>
        <dbReference type="EMBL" id="KAG4424543.1"/>
    </source>
</evidence>
<feature type="domain" description="Cytochrome b5 heme-binding" evidence="17">
    <location>
        <begin position="578"/>
        <end position="656"/>
    </location>
</feature>
<dbReference type="InterPro" id="IPR017927">
    <property type="entry name" value="FAD-bd_FR_type"/>
</dbReference>
<evidence type="ECO:0000256" key="5">
    <source>
        <dbReference type="ARBA" id="ARBA00006253"/>
    </source>
</evidence>
<dbReference type="EC" id="1.7.1.3" evidence="7"/>
<evidence type="ECO:0000256" key="10">
    <source>
        <dbReference type="ARBA" id="ARBA00022630"/>
    </source>
</evidence>
<dbReference type="PANTHER" id="PTHR19372">
    <property type="entry name" value="SULFITE REDUCTASE"/>
    <property type="match status" value="1"/>
</dbReference>
<dbReference type="AlphaFoldDB" id="A0A8H7WGK3"/>
<proteinExistence type="inferred from homology"/>
<dbReference type="EMBL" id="JAFJYH010000019">
    <property type="protein sequence ID" value="KAG4424543.1"/>
    <property type="molecule type" value="Genomic_DNA"/>
</dbReference>
<evidence type="ECO:0000256" key="13">
    <source>
        <dbReference type="ARBA" id="ARBA00023002"/>
    </source>
</evidence>
<organism evidence="19 20">
    <name type="scientific">Cadophora malorum</name>
    <dbReference type="NCBI Taxonomy" id="108018"/>
    <lineage>
        <taxon>Eukaryota</taxon>
        <taxon>Fungi</taxon>
        <taxon>Dikarya</taxon>
        <taxon>Ascomycota</taxon>
        <taxon>Pezizomycotina</taxon>
        <taxon>Leotiomycetes</taxon>
        <taxon>Helotiales</taxon>
        <taxon>Ploettnerulaceae</taxon>
        <taxon>Cadophora</taxon>
    </lineage>
</organism>
<comment type="subunit">
    <text evidence="6">Homodimer.</text>
</comment>
<dbReference type="InterPro" id="IPR000572">
    <property type="entry name" value="OxRdtase_Mopterin-bd_dom"/>
</dbReference>
<dbReference type="InterPro" id="IPR014756">
    <property type="entry name" value="Ig_E-set"/>
</dbReference>
<dbReference type="InterPro" id="IPR008335">
    <property type="entry name" value="Mopterin_OxRdtase_euk"/>
</dbReference>
<dbReference type="Pfam" id="PF03404">
    <property type="entry name" value="Mo-co_dimer"/>
    <property type="match status" value="1"/>
</dbReference>
<accession>A0A8H7WGK3</accession>
<evidence type="ECO:0000259" key="17">
    <source>
        <dbReference type="PROSITE" id="PS50255"/>
    </source>
</evidence>
<dbReference type="GO" id="GO:0043546">
    <property type="term" value="F:molybdopterin cofactor binding"/>
    <property type="evidence" value="ECO:0007669"/>
    <property type="project" value="TreeGrafter"/>
</dbReference>
<name>A0A8H7WGK3_9HELO</name>
<feature type="compositionally biased region" description="Basic and acidic residues" evidence="16">
    <location>
        <begin position="60"/>
        <end position="72"/>
    </location>
</feature>
<protein>
    <recommendedName>
        <fullName evidence="8">Nitrate reductase [NADPH]</fullName>
        <ecNumber evidence="7">1.7.1.3</ecNumber>
    </recommendedName>
</protein>
<dbReference type="GO" id="GO:0008482">
    <property type="term" value="F:sulfite oxidase activity"/>
    <property type="evidence" value="ECO:0007669"/>
    <property type="project" value="TreeGrafter"/>
</dbReference>
<dbReference type="PRINTS" id="PR00407">
    <property type="entry name" value="EUMOPTERIN"/>
</dbReference>
<comment type="function">
    <text evidence="4">Nitrate reductase is a key enzyme involved in the first step of nitrate assimilation in plants, fungi and bacteria.</text>
</comment>
<comment type="catalytic activity">
    <reaction evidence="15">
        <text>nitrite + NADP(+) + H2O = nitrate + NADPH + H(+)</text>
        <dbReference type="Rhea" id="RHEA:19061"/>
        <dbReference type="ChEBI" id="CHEBI:15377"/>
        <dbReference type="ChEBI" id="CHEBI:15378"/>
        <dbReference type="ChEBI" id="CHEBI:16301"/>
        <dbReference type="ChEBI" id="CHEBI:17632"/>
        <dbReference type="ChEBI" id="CHEBI:57783"/>
        <dbReference type="ChEBI" id="CHEBI:58349"/>
        <dbReference type="EC" id="1.7.1.3"/>
    </reaction>
</comment>
<dbReference type="Gene3D" id="2.40.30.10">
    <property type="entry name" value="Translation factors"/>
    <property type="match status" value="1"/>
</dbReference>
<reference evidence="19" key="1">
    <citation type="submission" date="2021-02" db="EMBL/GenBank/DDBJ databases">
        <title>Genome sequence Cadophora malorum strain M34.</title>
        <authorList>
            <person name="Stefanovic E."/>
            <person name="Vu D."/>
            <person name="Scully C."/>
            <person name="Dijksterhuis J."/>
            <person name="Roader J."/>
            <person name="Houbraken J."/>
        </authorList>
    </citation>
    <scope>NUCLEOTIDE SEQUENCE</scope>
    <source>
        <strain evidence="19">M34</strain>
    </source>
</reference>
<dbReference type="Gene3D" id="3.40.50.80">
    <property type="entry name" value="Nucleotide-binding domain of ferredoxin-NADP reductase (FNR) module"/>
    <property type="match status" value="1"/>
</dbReference>
<dbReference type="InterPro" id="IPR008333">
    <property type="entry name" value="Cbr1-like_FAD-bd_dom"/>
</dbReference>
<dbReference type="Pfam" id="PF00173">
    <property type="entry name" value="Cyt-b5"/>
    <property type="match status" value="1"/>
</dbReference>
<comment type="similarity">
    <text evidence="5">Belongs to the nitrate reductase family.</text>
</comment>
<dbReference type="SMART" id="SM01117">
    <property type="entry name" value="Cyt-b5"/>
    <property type="match status" value="1"/>
</dbReference>
<evidence type="ECO:0000313" key="20">
    <source>
        <dbReference type="Proteomes" id="UP000664132"/>
    </source>
</evidence>
<dbReference type="InterPro" id="IPR005066">
    <property type="entry name" value="MoCF_OxRdtse_dimer"/>
</dbReference>
<dbReference type="GO" id="GO:0020037">
    <property type="term" value="F:heme binding"/>
    <property type="evidence" value="ECO:0007669"/>
    <property type="project" value="TreeGrafter"/>
</dbReference>
<dbReference type="InterPro" id="IPR036400">
    <property type="entry name" value="Cyt_B5-like_heme/steroid_sf"/>
</dbReference>
<feature type="compositionally biased region" description="Polar residues" evidence="16">
    <location>
        <begin position="14"/>
        <end position="26"/>
    </location>
</feature>
<dbReference type="Gene3D" id="3.10.120.10">
    <property type="entry name" value="Cytochrome b5-like heme/steroid binding domain"/>
    <property type="match status" value="1"/>
</dbReference>
<keyword evidence="10" id="KW-0285">Flavoprotein</keyword>
<feature type="region of interest" description="Disordered" evidence="16">
    <location>
        <begin position="119"/>
        <end position="158"/>
    </location>
</feature>
<dbReference type="SUPFAM" id="SSF52343">
    <property type="entry name" value="Ferredoxin reductase-like, C-terminal NADP-linked domain"/>
    <property type="match status" value="1"/>
</dbReference>
<evidence type="ECO:0000256" key="7">
    <source>
        <dbReference type="ARBA" id="ARBA00012673"/>
    </source>
</evidence>
<evidence type="ECO:0000256" key="14">
    <source>
        <dbReference type="ARBA" id="ARBA00023063"/>
    </source>
</evidence>
<dbReference type="SUPFAM" id="SSF56524">
    <property type="entry name" value="Oxidoreductase molybdopterin-binding domain"/>
    <property type="match status" value="1"/>
</dbReference>
<dbReference type="Pfam" id="PF00175">
    <property type="entry name" value="NAD_binding_1"/>
    <property type="match status" value="1"/>
</dbReference>
<evidence type="ECO:0000256" key="1">
    <source>
        <dbReference type="ARBA" id="ARBA00001924"/>
    </source>
</evidence>
<comment type="cofactor">
    <cofactor evidence="1">
        <name>Mo-molybdopterin</name>
        <dbReference type="ChEBI" id="CHEBI:71302"/>
    </cofactor>
</comment>
<comment type="cofactor">
    <cofactor evidence="3">
        <name>FAD</name>
        <dbReference type="ChEBI" id="CHEBI:57692"/>
    </cofactor>
</comment>
<dbReference type="GO" id="GO:0042128">
    <property type="term" value="P:nitrate assimilation"/>
    <property type="evidence" value="ECO:0007669"/>
    <property type="project" value="UniProtKB-KW"/>
</dbReference>
<evidence type="ECO:0000256" key="9">
    <source>
        <dbReference type="ARBA" id="ARBA00022505"/>
    </source>
</evidence>
<dbReference type="OrthoDB" id="432685at2759"/>
<feature type="region of interest" description="Disordered" evidence="16">
    <location>
        <begin position="11"/>
        <end position="72"/>
    </location>
</feature>
<keyword evidence="14" id="KW-0534">Nitrate assimilation</keyword>
<dbReference type="Gene3D" id="3.90.420.10">
    <property type="entry name" value="Oxidoreductase, molybdopterin-binding domain"/>
    <property type="match status" value="1"/>
</dbReference>
<evidence type="ECO:0000256" key="15">
    <source>
        <dbReference type="ARBA" id="ARBA00049155"/>
    </source>
</evidence>
<dbReference type="PROSITE" id="PS51384">
    <property type="entry name" value="FAD_FR"/>
    <property type="match status" value="1"/>
</dbReference>
<keyword evidence="9" id="KW-0500">Molybdenum</keyword>
<keyword evidence="11" id="KW-0479">Metal-binding</keyword>
<evidence type="ECO:0000256" key="6">
    <source>
        <dbReference type="ARBA" id="ARBA00011738"/>
    </source>
</evidence>
<feature type="compositionally biased region" description="Basic and acidic residues" evidence="16">
    <location>
        <begin position="119"/>
        <end position="131"/>
    </location>
</feature>
<evidence type="ECO:0000256" key="4">
    <source>
        <dbReference type="ARBA" id="ARBA00003838"/>
    </source>
</evidence>
<keyword evidence="13" id="KW-0560">Oxidoreductase</keyword>
<dbReference type="Pfam" id="PF00970">
    <property type="entry name" value="FAD_binding_6"/>
    <property type="match status" value="1"/>
</dbReference>
<keyword evidence="20" id="KW-1185">Reference proteome</keyword>
<keyword evidence="12" id="KW-0274">FAD</keyword>
<evidence type="ECO:0000256" key="2">
    <source>
        <dbReference type="ARBA" id="ARBA00001971"/>
    </source>
</evidence>
<evidence type="ECO:0000256" key="12">
    <source>
        <dbReference type="ARBA" id="ARBA00022827"/>
    </source>
</evidence>
<evidence type="ECO:0000259" key="18">
    <source>
        <dbReference type="PROSITE" id="PS51384"/>
    </source>
</evidence>
<dbReference type="PROSITE" id="PS50255">
    <property type="entry name" value="CYTOCHROME_B5_2"/>
    <property type="match status" value="1"/>
</dbReference>
<feature type="domain" description="FAD-binding FR-type" evidence="18">
    <location>
        <begin position="689"/>
        <end position="800"/>
    </location>
</feature>
<dbReference type="InterPro" id="IPR017938">
    <property type="entry name" value="Riboflavin_synthase-like_b-brl"/>
</dbReference>
<evidence type="ECO:0000256" key="3">
    <source>
        <dbReference type="ARBA" id="ARBA00001974"/>
    </source>
</evidence>
<dbReference type="SUPFAM" id="SSF81296">
    <property type="entry name" value="E set domains"/>
    <property type="match status" value="1"/>
</dbReference>
<evidence type="ECO:0000256" key="16">
    <source>
        <dbReference type="SAM" id="MobiDB-lite"/>
    </source>
</evidence>
<dbReference type="PANTHER" id="PTHR19372:SF7">
    <property type="entry name" value="SULFITE OXIDASE, MITOCHONDRIAL"/>
    <property type="match status" value="1"/>
</dbReference>
<dbReference type="InterPro" id="IPR036374">
    <property type="entry name" value="OxRdtase_Mopterin-bd_sf"/>
</dbReference>
<dbReference type="InterPro" id="IPR001199">
    <property type="entry name" value="Cyt_B5-like_heme/steroid-bd"/>
</dbReference>
<dbReference type="Pfam" id="PF00174">
    <property type="entry name" value="Oxidored_molyb"/>
    <property type="match status" value="1"/>
</dbReference>